<dbReference type="SMART" id="SM00194">
    <property type="entry name" value="PTPc"/>
    <property type="match status" value="2"/>
</dbReference>
<dbReference type="CDD" id="cd05739">
    <property type="entry name" value="IgI_3_RPTP_IIa_LAR_like"/>
    <property type="match status" value="1"/>
</dbReference>
<evidence type="ECO:0000256" key="4">
    <source>
        <dbReference type="ARBA" id="ARBA00022692"/>
    </source>
</evidence>
<evidence type="ECO:0000256" key="17">
    <source>
        <dbReference type="SAM" id="Phobius"/>
    </source>
</evidence>
<evidence type="ECO:0000256" key="5">
    <source>
        <dbReference type="ARBA" id="ARBA00022729"/>
    </source>
</evidence>
<dbReference type="SMART" id="SM00408">
    <property type="entry name" value="IGc2"/>
    <property type="match status" value="1"/>
</dbReference>
<evidence type="ECO:0000313" key="22">
    <source>
        <dbReference type="Ensembl" id="ENSCCRP00000139177.1"/>
    </source>
</evidence>
<feature type="domain" description="Tyrosine-protein phosphatase" evidence="18">
    <location>
        <begin position="944"/>
        <end position="1203"/>
    </location>
</feature>
<dbReference type="PROSITE" id="PS50853">
    <property type="entry name" value="FN3"/>
    <property type="match status" value="3"/>
</dbReference>
<dbReference type="PROSITE" id="PS50055">
    <property type="entry name" value="TYR_PHOSPHATASE_PTP"/>
    <property type="match status" value="2"/>
</dbReference>
<keyword evidence="8" id="KW-0904">Protein phosphatase</keyword>
<evidence type="ECO:0000256" key="3">
    <source>
        <dbReference type="ARBA" id="ARBA00013064"/>
    </source>
</evidence>
<evidence type="ECO:0000259" key="20">
    <source>
        <dbReference type="PROSITE" id="PS50835"/>
    </source>
</evidence>
<dbReference type="Gene3D" id="2.60.40.10">
    <property type="entry name" value="Immunoglobulins"/>
    <property type="match status" value="4"/>
</dbReference>
<dbReference type="PRINTS" id="PR00700">
    <property type="entry name" value="PRTYPHPHTASE"/>
</dbReference>
<dbReference type="InterPro" id="IPR003595">
    <property type="entry name" value="Tyr_Pase_cat"/>
</dbReference>
<feature type="transmembrane region" description="Helical" evidence="17">
    <location>
        <begin position="574"/>
        <end position="596"/>
    </location>
</feature>
<keyword evidence="10 17" id="KW-0472">Membrane</keyword>
<dbReference type="PROSITE" id="PS50056">
    <property type="entry name" value="TYR_PHOSPHATASE_2"/>
    <property type="match status" value="2"/>
</dbReference>
<evidence type="ECO:0000313" key="23">
    <source>
        <dbReference type="Proteomes" id="UP001108240"/>
    </source>
</evidence>
<evidence type="ECO:0000259" key="21">
    <source>
        <dbReference type="PROSITE" id="PS50853"/>
    </source>
</evidence>
<sequence length="1212" mass="135938">MPGGSVNISCQAVGVPMPYVKWMLGAEDLTPEDDMPIGRNVLELTDVRQSANYTCVAMSTLGVIETVAQITVKALPNPPGAPVVMERSATSITLMWDSGNPLPVSYYIIQYRPASSTDPFKEIDAIATTRYSVGGLSPYSHYHFRVVAVNSIGRGPPSQTVEARTAEQAPSSPPRRVRGRMLSGSTAMVQWEEPEEANGQVVGYRVYYTSDSSLSVSQWEKEMVRGANFLNIRDLTPNKTYYIRVLAFTAVGDGPLSSDLHIIAKTGVPSQPTELKAEVKSETSILLSWIPPAHSGTDAITGYELIYRLGDQPETITIEITIKIYVPSLSAGVLYVFRLAARTIWGYGSSAQETVPLLISYGDGESVEVDGRLGQKLVTKLKPQSLYTFMLTSKADGTGGLQHRADAMTAPNLLTRKPQVLERTSSQSIATLQLPTVQGQANVRGFYIVVVPLKRQRGGNFQNVWSDPDEMNIDELLREINGTGRSVRLRRQAEAKAYISAHFQNLPAEFKLGDGRVYGAFLNRPLVNGQECVCFVLAILELGQNTMYSTSPFSDAVLFSDVEPQPIVDEEEGLLWVVGPVLAVIFIIMSVALMLLHGRKCSFPSSSKAMSSQHPSDPVELRRINFPTAGMTSHPPVSVSELPAHIERMKANDNLRFSQEYESIDPGQQFSWEHSNLEINKPKNRYANVIAYDHTRVALSNNDGVPGGDYINANFIDGYRRQGSYIATQGPMPDTFSDFWRMVWEQHTANIIMITKLEEKSRNKCDQYWPSRGTETYGLMQVNLLDTVELATYCVRTFALFKSGSGEKREVRQFQFTAWPDQGVPEHPTPFLAFLRRVKACNPPDAGPIVVHCSAGVGRTGCFIVIDAMLERVKQEKTIDIYGHVTLMRSQRNYMVQTEEQYVFIYDALLEAVSCGNTEVPARNLYAYIQRLSQTEPPEHISGMEQEFKRLANAKAHNSRFVSASLPCNKFKNRLVNIMPYETTRVCLQPIRGVEGSDYVNGSFIDGYRQQRAYIGTQGPLAETVEDYWRMLWEHNSTIVVMLTKLREMGREKCHQYWPSDRSARYQYFVVDPMAEYNMPQYILREFKVTDARDGQSRTVRQFQFTDWPEQGVPKSGEGFIDFIGQVHKTKEQFGQDGPITVHCSAGVGRTGVFITLSIVLERMRYEGVVDIFQTVKMLRTQRPAMVQTEEQYQFCYRAALEYLGSFDHYAT</sequence>
<evidence type="ECO:0000256" key="14">
    <source>
        <dbReference type="ARBA" id="ARBA00023319"/>
    </source>
</evidence>
<evidence type="ECO:0000259" key="19">
    <source>
        <dbReference type="PROSITE" id="PS50056"/>
    </source>
</evidence>
<dbReference type="Proteomes" id="UP001108240">
    <property type="component" value="Unplaced"/>
</dbReference>
<evidence type="ECO:0000256" key="11">
    <source>
        <dbReference type="ARBA" id="ARBA00023157"/>
    </source>
</evidence>
<evidence type="ECO:0000256" key="1">
    <source>
        <dbReference type="ARBA" id="ARBA00004167"/>
    </source>
</evidence>
<dbReference type="Pfam" id="PF00102">
    <property type="entry name" value="Y_phosphatase"/>
    <property type="match status" value="2"/>
</dbReference>
<dbReference type="FunFam" id="2.60.40.10:FF:000027">
    <property type="entry name" value="receptor-type tyrosine-protein phosphatase delta isoform X1"/>
    <property type="match status" value="1"/>
</dbReference>
<proteinExistence type="inferred from homology"/>
<dbReference type="PANTHER" id="PTHR46957:SF11">
    <property type="entry name" value="PROTEIN-TYROSINE-PHOSPHATASE"/>
    <property type="match status" value="1"/>
</dbReference>
<evidence type="ECO:0000256" key="8">
    <source>
        <dbReference type="ARBA" id="ARBA00022912"/>
    </source>
</evidence>
<evidence type="ECO:0000259" key="18">
    <source>
        <dbReference type="PROSITE" id="PS50055"/>
    </source>
</evidence>
<keyword evidence="6" id="KW-0677">Repeat</keyword>
<comment type="catalytic activity">
    <reaction evidence="15">
        <text>O-phospho-L-tyrosyl-[protein] + H2O = L-tyrosyl-[protein] + phosphate</text>
        <dbReference type="Rhea" id="RHEA:10684"/>
        <dbReference type="Rhea" id="RHEA-COMP:10136"/>
        <dbReference type="Rhea" id="RHEA-COMP:20101"/>
        <dbReference type="ChEBI" id="CHEBI:15377"/>
        <dbReference type="ChEBI" id="CHEBI:43474"/>
        <dbReference type="ChEBI" id="CHEBI:46858"/>
        <dbReference type="ChEBI" id="CHEBI:61978"/>
        <dbReference type="EC" id="3.1.3.48"/>
    </reaction>
</comment>
<name>A0A9J8A2U8_CYPCA</name>
<evidence type="ECO:0000256" key="10">
    <source>
        <dbReference type="ARBA" id="ARBA00023136"/>
    </source>
</evidence>
<feature type="domain" description="Fibronectin type-III" evidence="21">
    <location>
        <begin position="271"/>
        <end position="363"/>
    </location>
</feature>
<dbReference type="SUPFAM" id="SSF49265">
    <property type="entry name" value="Fibronectin type III"/>
    <property type="match status" value="2"/>
</dbReference>
<dbReference type="Gene3D" id="3.90.190.10">
    <property type="entry name" value="Protein tyrosine phosphatase superfamily"/>
    <property type="match status" value="2"/>
</dbReference>
<dbReference type="EC" id="3.1.3.48" evidence="3"/>
<feature type="domain" description="Fibronectin type-III" evidence="21">
    <location>
        <begin position="173"/>
        <end position="269"/>
    </location>
</feature>
<dbReference type="InterPro" id="IPR007110">
    <property type="entry name" value="Ig-like_dom"/>
</dbReference>
<evidence type="ECO:0000256" key="13">
    <source>
        <dbReference type="ARBA" id="ARBA00023180"/>
    </source>
</evidence>
<dbReference type="FunFam" id="3.90.190.10:FF:000001">
    <property type="entry name" value="Receptor-type tyrosine-protein phosphatase F isoform A"/>
    <property type="match status" value="1"/>
</dbReference>
<feature type="region of interest" description="Disordered" evidence="16">
    <location>
        <begin position="156"/>
        <end position="179"/>
    </location>
</feature>
<evidence type="ECO:0000256" key="7">
    <source>
        <dbReference type="ARBA" id="ARBA00022801"/>
    </source>
</evidence>
<keyword evidence="7" id="KW-0378">Hydrolase</keyword>
<evidence type="ECO:0000256" key="12">
    <source>
        <dbReference type="ARBA" id="ARBA00023170"/>
    </source>
</evidence>
<dbReference type="InterPro" id="IPR003961">
    <property type="entry name" value="FN3_dom"/>
</dbReference>
<dbReference type="PROSITE" id="PS00383">
    <property type="entry name" value="TYR_PHOSPHATASE_1"/>
    <property type="match status" value="2"/>
</dbReference>
<evidence type="ECO:0000256" key="2">
    <source>
        <dbReference type="ARBA" id="ARBA00010504"/>
    </source>
</evidence>
<dbReference type="PROSITE" id="PS50835">
    <property type="entry name" value="IG_LIKE"/>
    <property type="match status" value="1"/>
</dbReference>
<feature type="domain" description="Ig-like" evidence="20">
    <location>
        <begin position="1"/>
        <end position="71"/>
    </location>
</feature>
<evidence type="ECO:0000256" key="9">
    <source>
        <dbReference type="ARBA" id="ARBA00022989"/>
    </source>
</evidence>
<dbReference type="GO" id="GO:0016020">
    <property type="term" value="C:membrane"/>
    <property type="evidence" value="ECO:0007669"/>
    <property type="project" value="UniProtKB-SubCell"/>
</dbReference>
<reference evidence="22" key="1">
    <citation type="submission" date="2025-08" db="UniProtKB">
        <authorList>
            <consortium name="Ensembl"/>
        </authorList>
    </citation>
    <scope>IDENTIFICATION</scope>
</reference>
<keyword evidence="23" id="KW-1185">Reference proteome</keyword>
<dbReference type="CDD" id="cd00063">
    <property type="entry name" value="FN3"/>
    <property type="match status" value="3"/>
</dbReference>
<dbReference type="InterPro" id="IPR013783">
    <property type="entry name" value="Ig-like_fold"/>
</dbReference>
<keyword evidence="14" id="KW-0393">Immunoglobulin domain</keyword>
<keyword evidence="4 17" id="KW-0812">Transmembrane</keyword>
<feature type="domain" description="Fibronectin type-III" evidence="21">
    <location>
        <begin position="78"/>
        <end position="168"/>
    </location>
</feature>
<evidence type="ECO:0000256" key="6">
    <source>
        <dbReference type="ARBA" id="ARBA00022737"/>
    </source>
</evidence>
<dbReference type="InterPro" id="IPR016130">
    <property type="entry name" value="Tyr_Pase_AS"/>
</dbReference>
<dbReference type="InterPro" id="IPR036179">
    <property type="entry name" value="Ig-like_dom_sf"/>
</dbReference>
<dbReference type="Pfam" id="PF00041">
    <property type="entry name" value="fn3"/>
    <property type="match status" value="3"/>
</dbReference>
<dbReference type="InterPro" id="IPR003598">
    <property type="entry name" value="Ig_sub2"/>
</dbReference>
<dbReference type="InterPro" id="IPR000242">
    <property type="entry name" value="PTP_cat"/>
</dbReference>
<dbReference type="SUPFAM" id="SSF52799">
    <property type="entry name" value="(Phosphotyrosine protein) phosphatases II"/>
    <property type="match status" value="2"/>
</dbReference>
<dbReference type="FunFam" id="3.90.190.10:FF:000002">
    <property type="entry name" value="receptor-type tyrosine-protein phosphatase delta isoform X2"/>
    <property type="match status" value="1"/>
</dbReference>
<keyword evidence="5" id="KW-0732">Signal</keyword>
<keyword evidence="13" id="KW-0325">Glycoprotein</keyword>
<evidence type="ECO:0000256" key="16">
    <source>
        <dbReference type="SAM" id="MobiDB-lite"/>
    </source>
</evidence>
<dbReference type="SMART" id="SM00060">
    <property type="entry name" value="FN3"/>
    <property type="match status" value="3"/>
</dbReference>
<dbReference type="SUPFAM" id="SSF48726">
    <property type="entry name" value="Immunoglobulin"/>
    <property type="match status" value="1"/>
</dbReference>
<dbReference type="InterPro" id="IPR036116">
    <property type="entry name" value="FN3_sf"/>
</dbReference>
<feature type="domain" description="Tyrosine specific protein phosphatases" evidence="19">
    <location>
        <begin position="1121"/>
        <end position="1194"/>
    </location>
</feature>
<comment type="subcellular location">
    <subcellularLocation>
        <location evidence="1">Membrane</location>
        <topology evidence="1">Single-pass membrane protein</topology>
    </subcellularLocation>
</comment>
<dbReference type="InterPro" id="IPR029021">
    <property type="entry name" value="Prot-tyrosine_phosphatase-like"/>
</dbReference>
<dbReference type="InterPro" id="IPR050713">
    <property type="entry name" value="RTP_Phos/Ushers"/>
</dbReference>
<dbReference type="GeneTree" id="ENSGT00940000153617"/>
<dbReference type="FunFam" id="2.60.40.10:FF:000010">
    <property type="entry name" value="receptor-type tyrosine-protein phosphatase delta isoform X1"/>
    <property type="match status" value="1"/>
</dbReference>
<feature type="domain" description="Tyrosine specific protein phosphatases" evidence="19">
    <location>
        <begin position="832"/>
        <end position="903"/>
    </location>
</feature>
<dbReference type="Ensembl" id="ENSCCRT00000132125.1">
    <property type="protein sequence ID" value="ENSCCRP00000139177.1"/>
    <property type="gene ID" value="ENSCCRG00000027180.2"/>
</dbReference>
<reference evidence="22" key="2">
    <citation type="submission" date="2025-09" db="UniProtKB">
        <authorList>
            <consortium name="Ensembl"/>
        </authorList>
    </citation>
    <scope>IDENTIFICATION</scope>
</reference>
<feature type="domain" description="Tyrosine-protein phosphatase" evidence="18">
    <location>
        <begin position="657"/>
        <end position="912"/>
    </location>
</feature>
<dbReference type="InterPro" id="IPR000387">
    <property type="entry name" value="Tyr_Pase_dom"/>
</dbReference>
<keyword evidence="12" id="KW-0675">Receptor</keyword>
<dbReference type="FunFam" id="2.60.40.10:FF:000036">
    <property type="entry name" value="receptor-type tyrosine-protein phosphatase delta isoform X1"/>
    <property type="match status" value="1"/>
</dbReference>
<evidence type="ECO:0000256" key="15">
    <source>
        <dbReference type="ARBA" id="ARBA00051722"/>
    </source>
</evidence>
<keyword evidence="9 17" id="KW-1133">Transmembrane helix</keyword>
<protein>
    <recommendedName>
        <fullName evidence="3">protein-tyrosine-phosphatase</fullName>
        <ecNumber evidence="3">3.1.3.48</ecNumber>
    </recommendedName>
</protein>
<keyword evidence="11" id="KW-1015">Disulfide bond</keyword>
<comment type="similarity">
    <text evidence="2">Belongs to the protein-tyrosine phosphatase family. Receptor class 2A subfamily.</text>
</comment>
<dbReference type="GO" id="GO:0004725">
    <property type="term" value="F:protein tyrosine phosphatase activity"/>
    <property type="evidence" value="ECO:0007669"/>
    <property type="project" value="UniProtKB-EC"/>
</dbReference>
<dbReference type="SMART" id="SM00404">
    <property type="entry name" value="PTPc_motif"/>
    <property type="match status" value="2"/>
</dbReference>
<dbReference type="AlphaFoldDB" id="A0A9J8A2U8"/>
<dbReference type="PANTHER" id="PTHR46957">
    <property type="entry name" value="CYTOKINE RECEPTOR"/>
    <property type="match status" value="1"/>
</dbReference>
<organism evidence="22 23">
    <name type="scientific">Cyprinus carpio carpio</name>
    <dbReference type="NCBI Taxonomy" id="630221"/>
    <lineage>
        <taxon>Eukaryota</taxon>
        <taxon>Metazoa</taxon>
        <taxon>Chordata</taxon>
        <taxon>Craniata</taxon>
        <taxon>Vertebrata</taxon>
        <taxon>Euteleostomi</taxon>
        <taxon>Actinopterygii</taxon>
        <taxon>Neopterygii</taxon>
        <taxon>Teleostei</taxon>
        <taxon>Ostariophysi</taxon>
        <taxon>Cypriniformes</taxon>
        <taxon>Cyprinidae</taxon>
        <taxon>Cyprininae</taxon>
        <taxon>Cyprinus</taxon>
    </lineage>
</organism>
<accession>A0A9J8A2U8</accession>